<dbReference type="Proteomes" id="UP001218104">
    <property type="component" value="Chromosome"/>
</dbReference>
<dbReference type="InterPro" id="IPR002053">
    <property type="entry name" value="Glyco_hydro_25"/>
</dbReference>
<sequence>MTTFKGIDVSQWQGNINFNAVKASGIDFVIIRAGYGHSTSQKDPYFEQNYTQAKNAGLNIGAYWYSYANSANDAKVEADTCLSVITGKQFDYPIYFDLEERSQFNRGSNFCSALVSAFCSEIEAHGYYAGLYISRSPLQTYISSDVANRYTLWIAEYNSRLNYSGEYGIWQYSSTGAIRGVSGNVDMDYSYIDYPSIIKQKGLNGYGANTKALKSTDEIVKEVLAGQWGNGNERKNRLTTAGYSYDAIQAAINQQLNLKSVDDIAHEVIQGKWGNDSQRSQNLRAAGYDPATIQKRVNQLL</sequence>
<dbReference type="Pfam" id="PF01183">
    <property type="entry name" value="Glyco_hydro_25"/>
    <property type="match status" value="1"/>
</dbReference>
<evidence type="ECO:0000256" key="2">
    <source>
        <dbReference type="ARBA" id="ARBA00022801"/>
    </source>
</evidence>
<feature type="domain" description="Cpl-7 lysozyme C-terminal" evidence="4">
    <location>
        <begin position="261"/>
        <end position="301"/>
    </location>
</feature>
<dbReference type="PANTHER" id="PTHR34135:SF2">
    <property type="entry name" value="LYSOZYME"/>
    <property type="match status" value="1"/>
</dbReference>
<keyword evidence="3" id="KW-0326">Glycosidase</keyword>
<dbReference type="GO" id="GO:0016052">
    <property type="term" value="P:carbohydrate catabolic process"/>
    <property type="evidence" value="ECO:0007669"/>
    <property type="project" value="TreeGrafter"/>
</dbReference>
<dbReference type="EMBL" id="CP121468">
    <property type="protein sequence ID" value="WFR88834.1"/>
    <property type="molecule type" value="Genomic_DNA"/>
</dbReference>
<dbReference type="PROSITE" id="PS51904">
    <property type="entry name" value="GLYCOSYL_HYDROL_F25_2"/>
    <property type="match status" value="1"/>
</dbReference>
<dbReference type="InterPro" id="IPR018077">
    <property type="entry name" value="Glyco_hydro_fam25_subgr"/>
</dbReference>
<evidence type="ECO:0000256" key="1">
    <source>
        <dbReference type="ARBA" id="ARBA00010646"/>
    </source>
</evidence>
<comment type="similarity">
    <text evidence="1">Belongs to the glycosyl hydrolase 25 family.</text>
</comment>
<dbReference type="SMART" id="SM00641">
    <property type="entry name" value="Glyco_25"/>
    <property type="match status" value="1"/>
</dbReference>
<dbReference type="GO" id="GO:0009253">
    <property type="term" value="P:peptidoglycan catabolic process"/>
    <property type="evidence" value="ECO:0007669"/>
    <property type="project" value="InterPro"/>
</dbReference>
<dbReference type="Pfam" id="PF08230">
    <property type="entry name" value="CW_7"/>
    <property type="match status" value="2"/>
</dbReference>
<dbReference type="SMART" id="SM01095">
    <property type="entry name" value="Cpl-7"/>
    <property type="match status" value="2"/>
</dbReference>
<dbReference type="RefSeq" id="WP_278319052.1">
    <property type="nucleotide sequence ID" value="NZ_CP053314.1"/>
</dbReference>
<evidence type="ECO:0000313" key="5">
    <source>
        <dbReference type="EMBL" id="WFR88834.1"/>
    </source>
</evidence>
<dbReference type="SUPFAM" id="SSF51445">
    <property type="entry name" value="(Trans)glycosidases"/>
    <property type="match status" value="1"/>
</dbReference>
<protein>
    <submittedName>
        <fullName evidence="5">GH25 family lysozyme</fullName>
    </submittedName>
</protein>
<dbReference type="PANTHER" id="PTHR34135">
    <property type="entry name" value="LYSOZYME"/>
    <property type="match status" value="1"/>
</dbReference>
<feature type="domain" description="Cpl-7 lysozyme C-terminal" evidence="4">
    <location>
        <begin position="216"/>
        <end position="257"/>
    </location>
</feature>
<name>A0AAJ6D214_LIMFE</name>
<dbReference type="InterPro" id="IPR013168">
    <property type="entry name" value="Cpl_7_lyso_C"/>
</dbReference>
<reference evidence="5" key="1">
    <citation type="submission" date="2023-04" db="EMBL/GenBank/DDBJ databases">
        <title>Genomic of Limosilactobacillus fermentum MSJK0025.</title>
        <authorList>
            <person name="Yang S."/>
        </authorList>
    </citation>
    <scope>NUCLEOTIDE SEQUENCE</scope>
    <source>
        <strain evidence="5">MSJK0025</strain>
    </source>
</reference>
<evidence type="ECO:0000259" key="4">
    <source>
        <dbReference type="SMART" id="SM01095"/>
    </source>
</evidence>
<dbReference type="InterPro" id="IPR017853">
    <property type="entry name" value="GH"/>
</dbReference>
<dbReference type="AlphaFoldDB" id="A0AAJ6D214"/>
<evidence type="ECO:0000256" key="3">
    <source>
        <dbReference type="ARBA" id="ARBA00023295"/>
    </source>
</evidence>
<evidence type="ECO:0000313" key="6">
    <source>
        <dbReference type="Proteomes" id="UP001218104"/>
    </source>
</evidence>
<accession>A0AAJ6D214</accession>
<dbReference type="Gene3D" id="3.20.20.80">
    <property type="entry name" value="Glycosidases"/>
    <property type="match status" value="1"/>
</dbReference>
<dbReference type="GO" id="GO:0016998">
    <property type="term" value="P:cell wall macromolecule catabolic process"/>
    <property type="evidence" value="ECO:0007669"/>
    <property type="project" value="InterPro"/>
</dbReference>
<proteinExistence type="inferred from homology"/>
<organism evidence="5 6">
    <name type="scientific">Limosilactobacillus fermentum</name>
    <name type="common">Lactobacillus fermentum</name>
    <dbReference type="NCBI Taxonomy" id="1613"/>
    <lineage>
        <taxon>Bacteria</taxon>
        <taxon>Bacillati</taxon>
        <taxon>Bacillota</taxon>
        <taxon>Bacilli</taxon>
        <taxon>Lactobacillales</taxon>
        <taxon>Lactobacillaceae</taxon>
        <taxon>Limosilactobacillus</taxon>
    </lineage>
</organism>
<dbReference type="GO" id="GO:0003796">
    <property type="term" value="F:lysozyme activity"/>
    <property type="evidence" value="ECO:0007669"/>
    <property type="project" value="InterPro"/>
</dbReference>
<keyword evidence="2" id="KW-0378">Hydrolase</keyword>
<gene>
    <name evidence="5" type="ORF">P8634_08665</name>
</gene>
<dbReference type="CDD" id="cd06414">
    <property type="entry name" value="GH25_LytC-like"/>
    <property type="match status" value="1"/>
</dbReference>